<keyword evidence="3" id="KW-1185">Reference proteome</keyword>
<gene>
    <name evidence="2" type="ORF">KGF56_002776</name>
</gene>
<reference evidence="2" key="1">
    <citation type="journal article" date="2022" name="DNA Res.">
        <title>Genome analysis of five recently described species of the CUG-Ser clade uncovers Candida theae as a new hybrid lineage with pathogenic potential in the Candida parapsilosis species complex.</title>
        <authorList>
            <person name="Mixao V."/>
            <person name="Del Olmo V."/>
            <person name="Hegedusova E."/>
            <person name="Saus E."/>
            <person name="Pryszcz L."/>
            <person name="Cillingova A."/>
            <person name="Nosek J."/>
            <person name="Gabaldon T."/>
        </authorList>
    </citation>
    <scope>NUCLEOTIDE SEQUENCE</scope>
    <source>
        <strain evidence="2">CBS 10844</strain>
    </source>
</reference>
<evidence type="ECO:0000313" key="2">
    <source>
        <dbReference type="EMBL" id="KAI3404379.2"/>
    </source>
</evidence>
<dbReference type="AlphaFoldDB" id="A0AAI9WXV2"/>
<feature type="region of interest" description="Disordered" evidence="1">
    <location>
        <begin position="38"/>
        <end position="124"/>
    </location>
</feature>
<sequence>MSNIITEQSISKDETFSTGEKLSKIQHQTKLAVDEFSLDTKTPQAATYDPAKVGTQDTLVEKDPLSDAPPSKQQQQQQQQQQQGNCASNCAAEDTKSEDSNSKILPNNDAKPQGEKCQHIAGQSISSRIKNVDEVDIKQAKKKVQGLNLNTKEQPSLKNTSMASHCYHSGGSACSQHSDASSCSPESRKIMRLNRKVLLASIKSWLYPSDFIQGRIHPDTIKSTDSEELGSTLSSDEFLTQLPNIPVQYRPKEINGFGILSQSQSLPVRIKKQFELLLTTAVQQELEFCKYMEILHERSKNQDIRNLFLLQFDKMHATLPFTNDYLALNDEVNEEMLLQLKVLFGDIFNNNYTVWIVNKFEYNGFSRKFRKVIADVLRTEYQFDISYRRESFYRQVIAASLIQWRRHIPFAD</sequence>
<dbReference type="EMBL" id="JAHUZD010000103">
    <property type="protein sequence ID" value="KAI3404379.2"/>
    <property type="molecule type" value="Genomic_DNA"/>
</dbReference>
<comment type="caution">
    <text evidence="2">The sequence shown here is derived from an EMBL/GenBank/DDBJ whole genome shotgun (WGS) entry which is preliminary data.</text>
</comment>
<accession>A0AAI9WXV2</accession>
<proteinExistence type="predicted"/>
<evidence type="ECO:0000313" key="3">
    <source>
        <dbReference type="Proteomes" id="UP001202479"/>
    </source>
</evidence>
<organism evidence="2 3">
    <name type="scientific">Candida oxycetoniae</name>
    <dbReference type="NCBI Taxonomy" id="497107"/>
    <lineage>
        <taxon>Eukaryota</taxon>
        <taxon>Fungi</taxon>
        <taxon>Dikarya</taxon>
        <taxon>Ascomycota</taxon>
        <taxon>Saccharomycotina</taxon>
        <taxon>Pichiomycetes</taxon>
        <taxon>Debaryomycetaceae</taxon>
        <taxon>Candida/Lodderomyces clade</taxon>
        <taxon>Candida</taxon>
    </lineage>
</organism>
<dbReference type="GeneID" id="73380393"/>
<feature type="region of interest" description="Disordered" evidence="1">
    <location>
        <begin position="1"/>
        <end position="21"/>
    </location>
</feature>
<evidence type="ECO:0000256" key="1">
    <source>
        <dbReference type="SAM" id="MobiDB-lite"/>
    </source>
</evidence>
<protein>
    <submittedName>
        <fullName evidence="2">Uncharacterized protein</fullName>
    </submittedName>
</protein>
<dbReference type="RefSeq" id="XP_049180124.1">
    <property type="nucleotide sequence ID" value="XM_049324041.1"/>
</dbReference>
<feature type="compositionally biased region" description="Low complexity" evidence="1">
    <location>
        <begin position="73"/>
        <end position="83"/>
    </location>
</feature>
<name>A0AAI9WXV2_9ASCO</name>
<dbReference type="Proteomes" id="UP001202479">
    <property type="component" value="Unassembled WGS sequence"/>
</dbReference>